<comment type="caution">
    <text evidence="1">The sequence shown here is derived from an EMBL/GenBank/DDBJ whole genome shotgun (WGS) entry which is preliminary data.</text>
</comment>
<reference evidence="1 2" key="1">
    <citation type="submission" date="2011-08" db="EMBL/GenBank/DDBJ databases">
        <authorList>
            <person name="Weinstock G."/>
            <person name="Sodergren E."/>
            <person name="Clifton S."/>
            <person name="Fulton L."/>
            <person name="Fulton B."/>
            <person name="Courtney L."/>
            <person name="Fronick C."/>
            <person name="Harrison M."/>
            <person name="Strong C."/>
            <person name="Farmer C."/>
            <person name="Delahaunty K."/>
            <person name="Markovic C."/>
            <person name="Hall O."/>
            <person name="Minx P."/>
            <person name="Tomlinson C."/>
            <person name="Mitreva M."/>
            <person name="Hou S."/>
            <person name="Chen J."/>
            <person name="Wollam A."/>
            <person name="Pepin K.H."/>
            <person name="Johnson M."/>
            <person name="Bhonagiri V."/>
            <person name="Zhang X."/>
            <person name="Suruliraj S."/>
            <person name="Warren W."/>
            <person name="Chinwalla A."/>
            <person name="Mardis E.R."/>
            <person name="Wilson R.K."/>
        </authorList>
    </citation>
    <scope>NUCLEOTIDE SEQUENCE [LARGE SCALE GENOMIC DNA]</scope>
    <source>
        <strain evidence="1 2">ATCC 51873</strain>
    </source>
</reference>
<dbReference type="HOGENOM" id="CLU_3290468_0_0_6"/>
<dbReference type="Proteomes" id="UP000005959">
    <property type="component" value="Unassembled WGS sequence"/>
</dbReference>
<organism evidence="1 2">
    <name type="scientific">Hafnia alvei ATCC 51873</name>
    <dbReference type="NCBI Taxonomy" id="1002364"/>
    <lineage>
        <taxon>Bacteria</taxon>
        <taxon>Pseudomonadati</taxon>
        <taxon>Pseudomonadota</taxon>
        <taxon>Gammaproteobacteria</taxon>
        <taxon>Enterobacterales</taxon>
        <taxon>Hafniaceae</taxon>
        <taxon>Hafnia</taxon>
    </lineage>
</organism>
<evidence type="ECO:0000313" key="2">
    <source>
        <dbReference type="Proteomes" id="UP000005959"/>
    </source>
</evidence>
<sequence>MCLYITVNMLLLAVVLLANGEIVKDVGILILLLIGCLYLT</sequence>
<proteinExistence type="predicted"/>
<gene>
    <name evidence="1" type="ORF">HMPREF0454_00057</name>
</gene>
<dbReference type="EMBL" id="AGCI01000001">
    <property type="protein sequence ID" value="EHM48878.1"/>
    <property type="molecule type" value="Genomic_DNA"/>
</dbReference>
<dbReference type="AlphaFoldDB" id="G9Y0J9"/>
<accession>G9Y0J9</accession>
<protein>
    <submittedName>
        <fullName evidence="1">Uncharacterized protein</fullName>
    </submittedName>
</protein>
<evidence type="ECO:0000313" key="1">
    <source>
        <dbReference type="EMBL" id="EHM48878.1"/>
    </source>
</evidence>
<name>G9Y0J9_HAFAL</name>